<dbReference type="EMBL" id="JANPWB010000001">
    <property type="protein sequence ID" value="KAJ1217939.1"/>
    <property type="molecule type" value="Genomic_DNA"/>
</dbReference>
<feature type="region of interest" description="Disordered" evidence="1">
    <location>
        <begin position="24"/>
        <end position="84"/>
    </location>
</feature>
<organism evidence="2 3">
    <name type="scientific">Pleurodeles waltl</name>
    <name type="common">Iberian ribbed newt</name>
    <dbReference type="NCBI Taxonomy" id="8319"/>
    <lineage>
        <taxon>Eukaryota</taxon>
        <taxon>Metazoa</taxon>
        <taxon>Chordata</taxon>
        <taxon>Craniata</taxon>
        <taxon>Vertebrata</taxon>
        <taxon>Euteleostomi</taxon>
        <taxon>Amphibia</taxon>
        <taxon>Batrachia</taxon>
        <taxon>Caudata</taxon>
        <taxon>Salamandroidea</taxon>
        <taxon>Salamandridae</taxon>
        <taxon>Pleurodelinae</taxon>
        <taxon>Pleurodeles</taxon>
    </lineage>
</organism>
<accession>A0AAV7WV05</accession>
<proteinExistence type="predicted"/>
<evidence type="ECO:0000313" key="3">
    <source>
        <dbReference type="Proteomes" id="UP001066276"/>
    </source>
</evidence>
<keyword evidence="3" id="KW-1185">Reference proteome</keyword>
<gene>
    <name evidence="2" type="ORF">NDU88_005526</name>
</gene>
<evidence type="ECO:0000256" key="1">
    <source>
        <dbReference type="SAM" id="MobiDB-lite"/>
    </source>
</evidence>
<feature type="compositionally biased region" description="Basic residues" evidence="1">
    <location>
        <begin position="42"/>
        <end position="52"/>
    </location>
</feature>
<dbReference type="AlphaFoldDB" id="A0AAV7WV05"/>
<name>A0AAV7WV05_PLEWA</name>
<reference evidence="2" key="1">
    <citation type="journal article" date="2022" name="bioRxiv">
        <title>Sequencing and chromosome-scale assembly of the giantPleurodeles waltlgenome.</title>
        <authorList>
            <person name="Brown T."/>
            <person name="Elewa A."/>
            <person name="Iarovenko S."/>
            <person name="Subramanian E."/>
            <person name="Araus A.J."/>
            <person name="Petzold A."/>
            <person name="Susuki M."/>
            <person name="Suzuki K.-i.T."/>
            <person name="Hayashi T."/>
            <person name="Toyoda A."/>
            <person name="Oliveira C."/>
            <person name="Osipova E."/>
            <person name="Leigh N.D."/>
            <person name="Simon A."/>
            <person name="Yun M.H."/>
        </authorList>
    </citation>
    <scope>NUCLEOTIDE SEQUENCE</scope>
    <source>
        <strain evidence="2">20211129_DDA</strain>
        <tissue evidence="2">Liver</tissue>
    </source>
</reference>
<dbReference type="Proteomes" id="UP001066276">
    <property type="component" value="Chromosome 1_1"/>
</dbReference>
<feature type="compositionally biased region" description="Low complexity" evidence="1">
    <location>
        <begin position="25"/>
        <end position="41"/>
    </location>
</feature>
<evidence type="ECO:0000313" key="2">
    <source>
        <dbReference type="EMBL" id="KAJ1217939.1"/>
    </source>
</evidence>
<sequence>MPSWVAAAPLPGLKAARLKGRRAARATGGHAHLLRASAQAPRLRRLARRKYRRPEPSGAPHRLGRPTRSIGPPASPPLGPQRYF</sequence>
<comment type="caution">
    <text evidence="2">The sequence shown here is derived from an EMBL/GenBank/DDBJ whole genome shotgun (WGS) entry which is preliminary data.</text>
</comment>
<feature type="compositionally biased region" description="Pro residues" evidence="1">
    <location>
        <begin position="73"/>
        <end position="84"/>
    </location>
</feature>
<protein>
    <submittedName>
        <fullName evidence="2">Uncharacterized protein</fullName>
    </submittedName>
</protein>